<evidence type="ECO:0000313" key="4">
    <source>
        <dbReference type="Proteomes" id="UP000039046"/>
    </source>
</evidence>
<keyword evidence="4" id="KW-1185">Reference proteome</keyword>
<feature type="chain" id="PRO_5001989733" description="DUF7907 domain-containing protein" evidence="1">
    <location>
        <begin position="19"/>
        <end position="210"/>
    </location>
</feature>
<keyword evidence="1" id="KW-0732">Signal</keyword>
<evidence type="ECO:0000259" key="2">
    <source>
        <dbReference type="Pfam" id="PF25484"/>
    </source>
</evidence>
<accession>A0A0A1T0F9</accession>
<organism evidence="3 4">
    <name type="scientific">[Torrubiella] hemipterigena</name>
    <dbReference type="NCBI Taxonomy" id="1531966"/>
    <lineage>
        <taxon>Eukaryota</taxon>
        <taxon>Fungi</taxon>
        <taxon>Dikarya</taxon>
        <taxon>Ascomycota</taxon>
        <taxon>Pezizomycotina</taxon>
        <taxon>Sordariomycetes</taxon>
        <taxon>Hypocreomycetidae</taxon>
        <taxon>Hypocreales</taxon>
        <taxon>Clavicipitaceae</taxon>
        <taxon>Clavicipitaceae incertae sedis</taxon>
        <taxon>'Torrubiella' clade</taxon>
    </lineage>
</organism>
<evidence type="ECO:0000256" key="1">
    <source>
        <dbReference type="SAM" id="SignalP"/>
    </source>
</evidence>
<proteinExistence type="predicted"/>
<feature type="signal peptide" evidence="1">
    <location>
        <begin position="1"/>
        <end position="18"/>
    </location>
</feature>
<reference evidence="3 4" key="1">
    <citation type="journal article" date="2015" name="Genome Announc.">
        <title>Draft Genome Sequence and Gene Annotation of the Entomopathogenic Fungus Verticillium hemipterigenum.</title>
        <authorList>
            <person name="Horn F."/>
            <person name="Habel A."/>
            <person name="Scharf D.H."/>
            <person name="Dworschak J."/>
            <person name="Brakhage A.A."/>
            <person name="Guthke R."/>
            <person name="Hertweck C."/>
            <person name="Linde J."/>
        </authorList>
    </citation>
    <scope>NUCLEOTIDE SEQUENCE [LARGE SCALE GENOMIC DNA]</scope>
</reference>
<name>A0A0A1T0F9_9HYPO</name>
<dbReference type="EMBL" id="CDHN01000002">
    <property type="protein sequence ID" value="CEJ86479.1"/>
    <property type="molecule type" value="Genomic_DNA"/>
</dbReference>
<dbReference type="OrthoDB" id="3518533at2759"/>
<dbReference type="InterPro" id="IPR057229">
    <property type="entry name" value="DUF7907"/>
</dbReference>
<gene>
    <name evidence="3" type="ORF">VHEMI04118</name>
</gene>
<dbReference type="STRING" id="1531966.A0A0A1T0F9"/>
<dbReference type="Pfam" id="PF25484">
    <property type="entry name" value="DUF7907"/>
    <property type="match status" value="1"/>
</dbReference>
<feature type="domain" description="DUF7907" evidence="2">
    <location>
        <begin position="28"/>
        <end position="185"/>
    </location>
</feature>
<dbReference type="HOGENOM" id="CLU_102302_0_0_1"/>
<dbReference type="Proteomes" id="UP000039046">
    <property type="component" value="Unassembled WGS sequence"/>
</dbReference>
<dbReference type="AlphaFoldDB" id="A0A0A1T0F9"/>
<protein>
    <recommendedName>
        <fullName evidence="2">DUF7907 domain-containing protein</fullName>
    </recommendedName>
</protein>
<sequence length="210" mass="23435">MNLLSFLFPLAVAAVSIGLPPSDKVSMSEAFTLHIELADKRIDLPRPVQNTFVSVMHVGAGLNVLTSLPDKNGAKTFYVNATVNDDPTTYRTFTDCGNPPTPFGINLIPDELEKYVRTAYLRPSRGYNGTYINGYTAELTPANWLACDEPVEYYGGRHFNVLKQVYYEPYPTPRECVAVKLFAECAKLNKLPKDAESNHDFVKAVTCFRK</sequence>
<evidence type="ECO:0000313" key="3">
    <source>
        <dbReference type="EMBL" id="CEJ86479.1"/>
    </source>
</evidence>